<dbReference type="SMR" id="A0A0R1EFN6"/>
<feature type="coiled-coil region" evidence="1">
    <location>
        <begin position="1417"/>
        <end position="1482"/>
    </location>
</feature>
<protein>
    <submittedName>
        <fullName evidence="3">Uncharacterized protein, isoform C</fullName>
    </submittedName>
    <submittedName>
        <fullName evidence="4">Uncharacterized protein, isoform D</fullName>
    </submittedName>
</protein>
<feature type="region of interest" description="Disordered" evidence="2">
    <location>
        <begin position="110"/>
        <end position="131"/>
    </location>
</feature>
<feature type="compositionally biased region" description="Low complexity" evidence="2">
    <location>
        <begin position="364"/>
        <end position="374"/>
    </location>
</feature>
<dbReference type="EMBL" id="CM000162">
    <property type="protein sequence ID" value="KRK06020.1"/>
    <property type="molecule type" value="Genomic_DNA"/>
</dbReference>
<dbReference type="GO" id="GO:0007349">
    <property type="term" value="P:cellularization"/>
    <property type="evidence" value="ECO:0007669"/>
    <property type="project" value="EnsemblMetazoa"/>
</dbReference>
<feature type="compositionally biased region" description="Basic and acidic residues" evidence="2">
    <location>
        <begin position="350"/>
        <end position="363"/>
    </location>
</feature>
<name>A0A0R1EFN6_DROYA</name>
<keyword evidence="1" id="KW-0175">Coiled coil</keyword>
<dbReference type="PANTHER" id="PTHR45615:SF63">
    <property type="entry name" value="CHROMOSOME UNDETERMINED SCAFFOLD_10, WHOLE GENOME SHOTGUN SEQUENCE"/>
    <property type="match status" value="1"/>
</dbReference>
<feature type="compositionally biased region" description="Basic and acidic residues" evidence="2">
    <location>
        <begin position="654"/>
        <end position="663"/>
    </location>
</feature>
<accession>A0A0R1EFN6</accession>
<dbReference type="GO" id="GO:0000137">
    <property type="term" value="C:Golgi cis cisterna"/>
    <property type="evidence" value="ECO:0007669"/>
    <property type="project" value="EnsemblMetazoa"/>
</dbReference>
<evidence type="ECO:0000313" key="3">
    <source>
        <dbReference type="EMBL" id="KRK06020.1"/>
    </source>
</evidence>
<feature type="region of interest" description="Disordered" evidence="2">
    <location>
        <begin position="2717"/>
        <end position="2754"/>
    </location>
</feature>
<dbReference type="GO" id="GO:0051683">
    <property type="term" value="P:establishment of Golgi localization"/>
    <property type="evidence" value="ECO:0007669"/>
    <property type="project" value="EnsemblMetazoa"/>
</dbReference>
<feature type="coiled-coil region" evidence="1">
    <location>
        <begin position="838"/>
        <end position="934"/>
    </location>
</feature>
<feature type="coiled-coil region" evidence="1">
    <location>
        <begin position="2607"/>
        <end position="2634"/>
    </location>
</feature>
<feature type="region of interest" description="Disordered" evidence="2">
    <location>
        <begin position="76"/>
        <end position="98"/>
    </location>
</feature>
<dbReference type="PANTHER" id="PTHR45615">
    <property type="entry name" value="MYOSIN HEAVY CHAIN, NON-MUSCLE"/>
    <property type="match status" value="1"/>
</dbReference>
<feature type="region of interest" description="Disordered" evidence="2">
    <location>
        <begin position="2353"/>
        <end position="2374"/>
    </location>
</feature>
<feature type="region of interest" description="Disordered" evidence="2">
    <location>
        <begin position="350"/>
        <end position="380"/>
    </location>
</feature>
<reference evidence="3" key="4">
    <citation type="submission" date="2015-11" db="EMBL/GenBank/DDBJ databases">
        <authorList>
            <consortium name="FlyBase"/>
        </authorList>
    </citation>
    <scope>NUCLEOTIDE SEQUENCE</scope>
    <source>
        <strain evidence="3">Tai18E2</strain>
    </source>
</reference>
<feature type="region of interest" description="Disordered" evidence="2">
    <location>
        <begin position="2555"/>
        <end position="2581"/>
    </location>
</feature>
<gene>
    <name evidence="3" type="primary">Dyak\GE16878</name>
    <name evidence="3" type="ORF">Dyak_GE16878</name>
</gene>
<sequence length="2783" mass="316414">MAEDSAALESSYDFSIVQTDDHEYGEADIRLVGSSNDLSLLQNVSASTTRGIEGKGRLDSLKENLYKQQERLTALKERALRKSQDGRHKSSMSDSMESLKTLGQKLTVLKTRSGDSSTPLVTPTKDNDPGDISLLQTSGSEKLLMLTQRTEQNRALLEQRKRDLAKSLLSVKSNIGYQSTAELGSSMTDLRKAASTSNPPVSRHRSALDLEAQGQEAVDESRVKLLRNRMKLTELKQGRQEQELQELRTELAKRANLIEQLELSGAELQRTLTQRNEELEQLRLVQAKPEVKKENEIEVPEGNDLKEQENSRLQGEVLVLRERLTELENINDLLETTRCELQEELTTARERQRDLELEQEQDKSSSSLQSEAASTDAQVSAELAKQLQELTNQLANLQSTNEELRQEVAAQKKLQVSDDSVSQRLEELEATIAAQLSELEENKSAMAAQSEELAEKTTELNVLNVNLRLLEEKLAQSSRSKPLFLDDHLEDSAASKQMHEDLQQLKQKLDETNKANIKLKLKCKQTEKQLQKFQSQDGQQQLASLAAENEELQQRIAVLEDEKGQWQLANMQEDDRQPEQLPESNPLQLETIRLLEEQKLELQQALEALLSSSSSAESIEIVERHHLECLGQRRPASEGDAQDQKQVHPPVPRHVSELTQTDHTEEEDSSGESLSQLRERLELFTQERGEVLDKLEQLSAENSQLQARLEESSSSLQLLQREREKDLLSSTSTSSNLSQELSSMQRSSEVVATLDAGEGGPVLFEKCEKSLSKLNFELEAYRKANDRQAKFNVCKKLAKEAKNCHTQLSELLLKVKEASTAVETVTVVETVVAVTAPNGKALAEYEQLNAQNAELKAVISRLRQELDELRESYPETEASLAIVGSDSQKEDELLQLQSLLEDARSLQAEQRQQIEEQLDQIRELRQTEAEQLQLVARQSAEITQLQLQSEQFDQLLNSKEMTHEKQLEQQTRIRRELEGRAESLEGELSILQTLVAEQKQQLIESVSESEHALNLKMLELQSAQEELRELRAKEDPDQLREALRVSKSLAAQQVSELASSQETVDALNQQIQEYQGLDQAHKEEQLKNRELREKLKKYALNLKKRTQDNADLEQKIQDLTSQLQEQQELFKQKEEVEREPIVDTHQVEQLQQQVSKLNEDLKAKIHVNLENRDALRQLKQQIQEQKQLIQERDAELQESNLVSKELRRERQEAEQEVFQMSQENARLREEISKLQENIHTLGQSVNEEPTAVEDLRRQLEAKSKKFEKSKELIKLRNATIQSLQRELQQLQQDQDSEVEHVRAKRAAQEKLSLEKDVQITALRQEILQLESQKSRTAGEGDDTMITKTSHQQLESQSQQQAEFLQVAEREQQHLRDQLTAAQEQHSLLAQQYASDKANFEMTIARLETLHEGIQAKLQEDASYIESLEAQNTELQARSAALEEQAANQANQQAAAQDKVQILEQQLQKQRDLEEQQHQQDQQLQKRLNELGQREQVQNRQLELVSSDAEESRQHLARLRADYETLQAKHAQLTVTAQAEREQMSSHSQEELGDLRQQLDAKEADLHRQRQVYDAKLAAKATELDELECDLNGHVERAAAETRELVQQLERSQELVNQRTEELQRLNEEFQEVERERSTLSREVTLLRLQHDSAEQDVLELQELRMQAMQDKTEMDNLRTQIDALCANHSQELQALQQQIAEWDTLGQNQTDDQVYIETENKRLAEQLSELQAQVARQQQQQHHHHPAVQSQQHPPPASLFFGGDALAAPSPFDEIAQPLRVSSLAASAAPPISPPPTIEDLQRNVSDLEKHAQDLETKLLARNQNLAEQEERRLQLELRLSEVDRLLSERTRQLADIQTANEERDRLASLEKLIQPAAAPTLDMFFGVQAEETVPDAVSHHLDLGLPQTEPVEEPLIHPKKAYLCQPKQEVQEPTAQSIDWGVDEDPWASAANEAPQTNVEHLHTRIAQLELQLSNAEQQKTELQTKAAKLMKRLKEYKTKATTTATPTVTVDNDLDSTIIEELKHQLQLQESRLSKAEELTQQHALEKEKLAKRIDVLTAGNDRMAEMKERQDMDVQMYQARIRELQEKLSQLDQWGEPTTTVSSSLSGDEADRIESLQQEIQQLRQQVIELEDLRRGDVSQLEALRQNSEGYGGAEKLANLEEDNQKLELQQLLQQVSELEALRTRDQAELAALRQSSQGHDEAARIATLQHDKQQLELQQLRQQLIELETLRTRDQAELEALRHSSQGHDEASRIAALLQENQQLELQKLRQQLIDLEDQRCQGQQLSVVMDSRNDEQMAQLQEKESEIVHLKQRIEELMREDQTEKLVFEILTKNQELQMLRMQVKHLEEDKEDQQVSAASSTDGETVEKLKNQCQQLQQEKSDMEEELRVLNNHVLSSLELEDRMKQTLLQLDTKNIEITELRRSLEVLQSQNLVQNPAAQQIPDLSAINQQWEQLVEQKCGEVASIWQEHLSQREAAFKAQLEEVTQQQQRELPQSQQSTQGDATSDIMLKMQKALETQEMEIVTLKEQLAIRSAEYARLAAQYDPFRLQNRGGPSGNPASTTVSAGGPPSLTANETLPEYVLKADLDYALMMLHQRDMRVEEMIVELVQLLEERDHLQLKLSDTLRQLETERSRVSDEPASATASSSAASSSSPSKISSAGSNSELLGTTSAAGSDLKQKLAELQTVKHSKDKVIVDEREQRLQQMLQLQKDMAKQGSGSQSGPGTAATAPTAAPAPTPIGVDLSQSGLRSPSMMLMDWILGNNNKEEEAGHQTSG</sequence>
<reference evidence="3" key="1">
    <citation type="submission" date="2006-01" db="EMBL/GenBank/DDBJ databases">
        <title>The Genome of Drosophila yakuba.</title>
        <authorList>
            <consortium name="The Drosophila yakuba Sequencing Consortium"/>
        </authorList>
    </citation>
    <scope>NUCLEOTIDE SEQUENCE</scope>
    <source>
        <strain evidence="3">Tai18E2</strain>
    </source>
</reference>
<evidence type="ECO:0000256" key="2">
    <source>
        <dbReference type="SAM" id="MobiDB-lite"/>
    </source>
</evidence>
<feature type="compositionally biased region" description="Basic and acidic residues" evidence="2">
    <location>
        <begin position="76"/>
        <end position="88"/>
    </location>
</feature>
<dbReference type="OrthoDB" id="2441647at2759"/>
<feature type="coiled-coil region" evidence="1">
    <location>
        <begin position="310"/>
        <end position="337"/>
    </location>
</feature>
<proteinExistence type="predicted"/>
<reference evidence="3 5" key="2">
    <citation type="journal article" date="2007" name="Nature">
        <title>Evolution of genes and genomes on the Drosophila phylogeny.</title>
        <authorList>
            <consortium name="Drosophila 12 Genomes Consortium"/>
            <person name="Clark A.G."/>
            <person name="Eisen M.B."/>
            <person name="Smith D.R."/>
            <person name="Bergman C.M."/>
            <person name="Oliver B."/>
            <person name="Markow T.A."/>
            <person name="Kaufman T.C."/>
            <person name="Kellis M."/>
            <person name="Gelbart W."/>
            <person name="Iyer V.N."/>
            <person name="Pollard D.A."/>
            <person name="Sackton T.B."/>
            <person name="Larracuente A.M."/>
            <person name="Singh N.D."/>
            <person name="Abad J.P."/>
            <person name="Abt D.N."/>
            <person name="Adryan B."/>
            <person name="Aguade M."/>
            <person name="Akashi H."/>
            <person name="Anderson W.W."/>
            <person name="Aquadro C.F."/>
            <person name="Ardell D.H."/>
            <person name="Arguello R."/>
            <person name="Artieri C.G."/>
            <person name="Barbash D.A."/>
            <person name="Barker D."/>
            <person name="Barsanti P."/>
            <person name="Batterham P."/>
            <person name="Batzoglou S."/>
            <person name="Begun D."/>
            <person name="Bhutkar A."/>
            <person name="Blanco E."/>
            <person name="Bosak S.A."/>
            <person name="Bradley R.K."/>
            <person name="Brand A.D."/>
            <person name="Brent M.R."/>
            <person name="Brooks A.N."/>
            <person name="Brown R.H."/>
            <person name="Butlin R.K."/>
            <person name="Caggese C."/>
            <person name="Calvi B.R."/>
            <person name="Bernardo de Carvalho A."/>
            <person name="Caspi A."/>
            <person name="Castrezana S."/>
            <person name="Celniker S.E."/>
            <person name="Chang J.L."/>
            <person name="Chapple C."/>
            <person name="Chatterji S."/>
            <person name="Chinwalla A."/>
            <person name="Civetta A."/>
            <person name="Clifton S.W."/>
            <person name="Comeron J.M."/>
            <person name="Costello J.C."/>
            <person name="Coyne J.A."/>
            <person name="Daub J."/>
            <person name="David R.G."/>
            <person name="Delcher A.L."/>
            <person name="Delehaunty K."/>
            <person name="Do C.B."/>
            <person name="Ebling H."/>
            <person name="Edwards K."/>
            <person name="Eickbush T."/>
            <person name="Evans J.D."/>
            <person name="Filipski A."/>
            <person name="Findeiss S."/>
            <person name="Freyhult E."/>
            <person name="Fulton L."/>
            <person name="Fulton R."/>
            <person name="Garcia A.C."/>
            <person name="Gardiner A."/>
            <person name="Garfield D.A."/>
            <person name="Garvin B.E."/>
            <person name="Gibson G."/>
            <person name="Gilbert D."/>
            <person name="Gnerre S."/>
            <person name="Godfrey J."/>
            <person name="Good R."/>
            <person name="Gotea V."/>
            <person name="Gravely B."/>
            <person name="Greenberg A.J."/>
            <person name="Griffiths-Jones S."/>
            <person name="Gross S."/>
            <person name="Guigo R."/>
            <person name="Gustafson E.A."/>
            <person name="Haerty W."/>
            <person name="Hahn M.W."/>
            <person name="Halligan D.L."/>
            <person name="Halpern A.L."/>
            <person name="Halter G.M."/>
            <person name="Han M.V."/>
            <person name="Heger A."/>
            <person name="Hillier L."/>
            <person name="Hinrichs A.S."/>
            <person name="Holmes I."/>
            <person name="Hoskins R.A."/>
            <person name="Hubisz M.J."/>
            <person name="Hultmark D."/>
            <person name="Huntley M.A."/>
            <person name="Jaffe D.B."/>
            <person name="Jagadeeshan S."/>
            <person name="Jeck W.R."/>
            <person name="Johnson J."/>
            <person name="Jones C.D."/>
            <person name="Jordan W.C."/>
            <person name="Karpen G.H."/>
            <person name="Kataoka E."/>
            <person name="Keightley P.D."/>
            <person name="Kheradpour P."/>
            <person name="Kirkness E.F."/>
            <person name="Koerich L.B."/>
            <person name="Kristiansen K."/>
            <person name="Kudrna D."/>
            <person name="Kulathinal R.J."/>
            <person name="Kumar S."/>
            <person name="Kwok R."/>
            <person name="Lander E."/>
            <person name="Langley C.H."/>
            <person name="Lapoint R."/>
            <person name="Lazzaro B.P."/>
            <person name="Lee S.J."/>
            <person name="Levesque L."/>
            <person name="Li R."/>
            <person name="Lin C.F."/>
            <person name="Lin M.F."/>
            <person name="Lindblad-Toh K."/>
            <person name="Llopart A."/>
            <person name="Long M."/>
            <person name="Low L."/>
            <person name="Lozovsky E."/>
            <person name="Lu J."/>
            <person name="Luo M."/>
            <person name="Machado C.A."/>
            <person name="Makalowski W."/>
            <person name="Marzo M."/>
            <person name="Matsuda M."/>
            <person name="Matzkin L."/>
            <person name="McAllister B."/>
            <person name="McBride C.S."/>
            <person name="McKernan B."/>
            <person name="McKernan K."/>
            <person name="Mendez-Lago M."/>
            <person name="Minx P."/>
            <person name="Mollenhauer M.U."/>
            <person name="Montooth K."/>
            <person name="Mount S.M."/>
            <person name="Mu X."/>
            <person name="Myers E."/>
            <person name="Negre B."/>
            <person name="Newfeld S."/>
            <person name="Nielsen R."/>
            <person name="Noor M.A."/>
            <person name="O'Grady P."/>
            <person name="Pachter L."/>
            <person name="Papaceit M."/>
            <person name="Parisi M.J."/>
            <person name="Parisi M."/>
            <person name="Parts L."/>
            <person name="Pedersen J.S."/>
            <person name="Pesole G."/>
            <person name="Phillippy A.M."/>
            <person name="Ponting C.P."/>
            <person name="Pop M."/>
            <person name="Porcelli D."/>
            <person name="Powell J.R."/>
            <person name="Prohaska S."/>
            <person name="Pruitt K."/>
            <person name="Puig M."/>
            <person name="Quesneville H."/>
            <person name="Ram K.R."/>
            <person name="Rand D."/>
            <person name="Rasmussen M.D."/>
            <person name="Reed L.K."/>
            <person name="Reenan R."/>
            <person name="Reily A."/>
            <person name="Remington K.A."/>
            <person name="Rieger T.T."/>
            <person name="Ritchie M.G."/>
            <person name="Robin C."/>
            <person name="Rogers Y.H."/>
            <person name="Rohde C."/>
            <person name="Rozas J."/>
            <person name="Rubenfield M.J."/>
            <person name="Ruiz A."/>
            <person name="Russo S."/>
            <person name="Salzberg S.L."/>
            <person name="Sanchez-Gracia A."/>
            <person name="Saranga D.J."/>
            <person name="Sato H."/>
            <person name="Schaeffer S.W."/>
            <person name="Schatz M.C."/>
            <person name="Schlenke T."/>
            <person name="Schwartz R."/>
            <person name="Segarra C."/>
            <person name="Singh R.S."/>
            <person name="Sirot L."/>
            <person name="Sirota M."/>
            <person name="Sisneros N.B."/>
            <person name="Smith C.D."/>
            <person name="Smith T.F."/>
            <person name="Spieth J."/>
            <person name="Stage D.E."/>
            <person name="Stark A."/>
            <person name="Stephan W."/>
            <person name="Strausberg R.L."/>
            <person name="Strempel S."/>
            <person name="Sturgill D."/>
            <person name="Sutton G."/>
            <person name="Sutton G.G."/>
            <person name="Tao W."/>
            <person name="Teichmann S."/>
            <person name="Tobari Y.N."/>
            <person name="Tomimura Y."/>
            <person name="Tsolas J.M."/>
            <person name="Valente V.L."/>
            <person name="Venter E."/>
            <person name="Venter J.C."/>
            <person name="Vicario S."/>
            <person name="Vieira F.G."/>
            <person name="Vilella A.J."/>
            <person name="Villasante A."/>
            <person name="Walenz B."/>
            <person name="Wang J."/>
            <person name="Wasserman M."/>
            <person name="Watts T."/>
            <person name="Wilson D."/>
            <person name="Wilson R.K."/>
            <person name="Wing R.A."/>
            <person name="Wolfner M.F."/>
            <person name="Wong A."/>
            <person name="Wong G.K."/>
            <person name="Wu C.I."/>
            <person name="Wu G."/>
            <person name="Yamamoto D."/>
            <person name="Yang H.P."/>
            <person name="Yang S.P."/>
            <person name="Yorke J.A."/>
            <person name="Yoshida K."/>
            <person name="Zdobnov E."/>
            <person name="Zhang P."/>
            <person name="Zhang Y."/>
            <person name="Zimin A.V."/>
            <person name="Baldwin J."/>
            <person name="Abdouelleil A."/>
            <person name="Abdulkadir J."/>
            <person name="Abebe A."/>
            <person name="Abera B."/>
            <person name="Abreu J."/>
            <person name="Acer S.C."/>
            <person name="Aftuck L."/>
            <person name="Alexander A."/>
            <person name="An P."/>
            <person name="Anderson E."/>
            <person name="Anderson S."/>
            <person name="Arachi H."/>
            <person name="Azer M."/>
            <person name="Bachantsang P."/>
            <person name="Barry A."/>
            <person name="Bayul T."/>
            <person name="Berlin A."/>
            <person name="Bessette D."/>
            <person name="Bloom T."/>
            <person name="Blye J."/>
            <person name="Boguslavskiy L."/>
            <person name="Bonnet C."/>
            <person name="Boukhgalter B."/>
            <person name="Bourzgui I."/>
            <person name="Brown A."/>
            <person name="Cahill P."/>
            <person name="Channer S."/>
            <person name="Cheshatsang Y."/>
            <person name="Chuda L."/>
            <person name="Citroen M."/>
            <person name="Collymore A."/>
            <person name="Cooke P."/>
            <person name="Costello M."/>
            <person name="D'Aco K."/>
            <person name="Daza R."/>
            <person name="De Haan G."/>
            <person name="DeGray S."/>
            <person name="DeMaso C."/>
            <person name="Dhargay N."/>
            <person name="Dooley K."/>
            <person name="Dooley E."/>
            <person name="Doricent M."/>
            <person name="Dorje P."/>
            <person name="Dorjee K."/>
            <person name="Dupes A."/>
            <person name="Elong R."/>
            <person name="Falk J."/>
            <person name="Farina A."/>
            <person name="Faro S."/>
            <person name="Ferguson D."/>
            <person name="Fisher S."/>
            <person name="Foley C.D."/>
            <person name="Franke A."/>
            <person name="Friedrich D."/>
            <person name="Gadbois L."/>
            <person name="Gearin G."/>
            <person name="Gearin C.R."/>
            <person name="Giannoukos G."/>
            <person name="Goode T."/>
            <person name="Graham J."/>
            <person name="Grandbois E."/>
            <person name="Grewal S."/>
            <person name="Gyaltsen K."/>
            <person name="Hafez N."/>
            <person name="Hagos B."/>
            <person name="Hall J."/>
            <person name="Henson C."/>
            <person name="Hollinger A."/>
            <person name="Honan T."/>
            <person name="Huard M.D."/>
            <person name="Hughes L."/>
            <person name="Hurhula B."/>
            <person name="Husby M.E."/>
            <person name="Kamat A."/>
            <person name="Kanga B."/>
            <person name="Kashin S."/>
            <person name="Khazanovich D."/>
            <person name="Kisner P."/>
            <person name="Lance K."/>
            <person name="Lara M."/>
            <person name="Lee W."/>
            <person name="Lennon N."/>
            <person name="Letendre F."/>
            <person name="LeVine R."/>
            <person name="Lipovsky A."/>
            <person name="Liu X."/>
            <person name="Liu J."/>
            <person name="Liu S."/>
            <person name="Lokyitsang T."/>
            <person name="Lokyitsang Y."/>
            <person name="Lubonja R."/>
            <person name="Lui A."/>
            <person name="MacDonald P."/>
            <person name="Magnisalis V."/>
            <person name="Maru K."/>
            <person name="Matthews C."/>
            <person name="McCusker W."/>
            <person name="McDonough S."/>
            <person name="Mehta T."/>
            <person name="Meldrim J."/>
            <person name="Meneus L."/>
            <person name="Mihai O."/>
            <person name="Mihalev A."/>
            <person name="Mihova T."/>
            <person name="Mittelman R."/>
            <person name="Mlenga V."/>
            <person name="Montmayeur A."/>
            <person name="Mulrain L."/>
            <person name="Navidi A."/>
            <person name="Naylor J."/>
            <person name="Negash T."/>
            <person name="Nguyen T."/>
            <person name="Nguyen N."/>
            <person name="Nicol R."/>
            <person name="Norbu C."/>
            <person name="Norbu N."/>
            <person name="Novod N."/>
            <person name="O'Neill B."/>
            <person name="Osman S."/>
            <person name="Markiewicz E."/>
            <person name="Oyono O.L."/>
            <person name="Patti C."/>
            <person name="Phunkhang P."/>
            <person name="Pierre F."/>
            <person name="Priest M."/>
            <person name="Raghuraman S."/>
            <person name="Rege F."/>
            <person name="Reyes R."/>
            <person name="Rise C."/>
            <person name="Rogov P."/>
            <person name="Ross K."/>
            <person name="Ryan E."/>
            <person name="Settipalli S."/>
            <person name="Shea T."/>
            <person name="Sherpa N."/>
            <person name="Shi L."/>
            <person name="Shih D."/>
            <person name="Sparrow T."/>
            <person name="Spaulding J."/>
            <person name="Stalker J."/>
            <person name="Stange-Thomann N."/>
            <person name="Stavropoulos S."/>
            <person name="Stone C."/>
            <person name="Strader C."/>
            <person name="Tesfaye S."/>
            <person name="Thomson T."/>
            <person name="Thoulutsang Y."/>
            <person name="Thoulutsang D."/>
            <person name="Topham K."/>
            <person name="Topping I."/>
            <person name="Tsamla T."/>
            <person name="Vassiliev H."/>
            <person name="Vo A."/>
            <person name="Wangchuk T."/>
            <person name="Wangdi T."/>
            <person name="Weiand M."/>
            <person name="Wilkinson J."/>
            <person name="Wilson A."/>
            <person name="Yadav S."/>
            <person name="Young G."/>
            <person name="Yu Q."/>
            <person name="Zembek L."/>
            <person name="Zhong D."/>
            <person name="Zimmer A."/>
            <person name="Zwirko Z."/>
            <person name="Jaffe D.B."/>
            <person name="Alvarez P."/>
            <person name="Brockman W."/>
            <person name="Butler J."/>
            <person name="Chin C."/>
            <person name="Gnerre S."/>
            <person name="Grabherr M."/>
            <person name="Kleber M."/>
            <person name="Mauceli E."/>
            <person name="MacCallum I."/>
        </authorList>
    </citation>
    <scope>NUCLEOTIDE SEQUENCE [LARGE SCALE GENOMIC DNA]</scope>
    <source>
        <strain evidence="3">Tai18E2</strain>
        <strain evidence="5">Tai18E2 / Tucson 14021-0261.01</strain>
    </source>
</reference>
<feature type="compositionally biased region" description="Low complexity" evidence="2">
    <location>
        <begin position="2493"/>
        <end position="2507"/>
    </location>
</feature>
<evidence type="ECO:0000313" key="5">
    <source>
        <dbReference type="Proteomes" id="UP000002282"/>
    </source>
</evidence>
<feature type="coiled-coil region" evidence="1">
    <location>
        <begin position="2070"/>
        <end position="2139"/>
    </location>
</feature>
<feature type="compositionally biased region" description="Low complexity" evidence="2">
    <location>
        <begin position="2733"/>
        <end position="2742"/>
    </location>
</feature>
<feature type="coiled-coil region" evidence="1">
    <location>
        <begin position="230"/>
        <end position="278"/>
    </location>
</feature>
<dbReference type="KEGG" id="dya:Dyak_GE16878"/>
<feature type="compositionally biased region" description="Low complexity" evidence="2">
    <location>
        <begin position="2647"/>
        <end position="2670"/>
    </location>
</feature>
<feature type="region of interest" description="Disordered" evidence="2">
    <location>
        <begin position="2491"/>
        <end position="2510"/>
    </location>
</feature>
<feature type="coiled-coil region" evidence="1">
    <location>
        <begin position="380"/>
        <end position="612"/>
    </location>
</feature>
<feature type="compositionally biased region" description="Low complexity" evidence="2">
    <location>
        <begin position="728"/>
        <end position="742"/>
    </location>
</feature>
<dbReference type="EMBL" id="CM000162">
    <property type="protein sequence ID" value="KRK06021.1"/>
    <property type="molecule type" value="Genomic_DNA"/>
</dbReference>
<feature type="region of interest" description="Disordered" evidence="2">
    <location>
        <begin position="2637"/>
        <end position="2670"/>
    </location>
</feature>
<feature type="region of interest" description="Disordered" evidence="2">
    <location>
        <begin position="633"/>
        <end position="675"/>
    </location>
</feature>
<reference evidence="3 5" key="3">
    <citation type="journal article" date="2007" name="PLoS Biol.">
        <title>Principles of genome evolution in the Drosophila melanogaster species group.</title>
        <authorList>
            <person name="Ranz J.M."/>
            <person name="Maurin D."/>
            <person name="Chan Y.S."/>
            <person name="von Grotthuss M."/>
            <person name="Hillier L.W."/>
            <person name="Roote J."/>
            <person name="Ashburner M."/>
            <person name="Bergman C.M."/>
        </authorList>
    </citation>
    <scope>NUCLEOTIDE SEQUENCE [LARGE SCALE GENOMIC DNA]</scope>
    <source>
        <strain evidence="3">Tai18E2</strain>
        <strain evidence="5">Tai18E2 / Tucson 14021-0261.01</strain>
    </source>
</reference>
<feature type="compositionally biased region" description="Low complexity" evidence="2">
    <location>
        <begin position="1731"/>
        <end position="1740"/>
    </location>
</feature>
<feature type="coiled-coil region" evidence="1">
    <location>
        <begin position="967"/>
        <end position="1339"/>
    </location>
</feature>
<evidence type="ECO:0000313" key="4">
    <source>
        <dbReference type="EMBL" id="KRK06021.1"/>
    </source>
</evidence>
<dbReference type="GO" id="GO:0050775">
    <property type="term" value="P:positive regulation of dendrite morphogenesis"/>
    <property type="evidence" value="ECO:0007669"/>
    <property type="project" value="EnsemblMetazoa"/>
</dbReference>
<keyword evidence="5" id="KW-1185">Reference proteome</keyword>
<feature type="compositionally biased region" description="Polar residues" evidence="2">
    <location>
        <begin position="2360"/>
        <end position="2369"/>
    </location>
</feature>
<feature type="coiled-coil region" evidence="1">
    <location>
        <begin position="1960"/>
        <end position="2041"/>
    </location>
</feature>
<dbReference type="Proteomes" id="UP000002282">
    <property type="component" value="Chromosome X"/>
</dbReference>
<evidence type="ECO:0000256" key="1">
    <source>
        <dbReference type="SAM" id="Coils"/>
    </source>
</evidence>
<feature type="region of interest" description="Disordered" evidence="2">
    <location>
        <begin position="1730"/>
        <end position="1764"/>
    </location>
</feature>
<dbReference type="GO" id="GO:0008017">
    <property type="term" value="F:microtubule binding"/>
    <property type="evidence" value="ECO:0007669"/>
    <property type="project" value="EnsemblMetazoa"/>
</dbReference>
<feature type="coiled-coil region" evidence="1">
    <location>
        <begin position="1798"/>
        <end position="1863"/>
    </location>
</feature>
<feature type="region of interest" description="Disordered" evidence="2">
    <location>
        <begin position="722"/>
        <end position="742"/>
    </location>
</feature>
<organism evidence="3 5">
    <name type="scientific">Drosophila yakuba</name>
    <name type="common">Fruit fly</name>
    <dbReference type="NCBI Taxonomy" id="7245"/>
    <lineage>
        <taxon>Eukaryota</taxon>
        <taxon>Metazoa</taxon>
        <taxon>Ecdysozoa</taxon>
        <taxon>Arthropoda</taxon>
        <taxon>Hexapoda</taxon>
        <taxon>Insecta</taxon>
        <taxon>Pterygota</taxon>
        <taxon>Neoptera</taxon>
        <taxon>Endopterygota</taxon>
        <taxon>Diptera</taxon>
        <taxon>Brachycera</taxon>
        <taxon>Muscomorpha</taxon>
        <taxon>Ephydroidea</taxon>
        <taxon>Drosophilidae</taxon>
        <taxon>Drosophila</taxon>
        <taxon>Sophophora</taxon>
    </lineage>
</organism>